<dbReference type="InterPro" id="IPR014151">
    <property type="entry name" value="DNA_helicase_AddA"/>
</dbReference>
<evidence type="ECO:0000256" key="15">
    <source>
        <dbReference type="PROSITE-ProRule" id="PRU00560"/>
    </source>
</evidence>
<dbReference type="InterPro" id="IPR000212">
    <property type="entry name" value="DNA_helicase_UvrD/REP"/>
</dbReference>
<dbReference type="Pfam" id="PF13361">
    <property type="entry name" value="UvrD_C"/>
    <property type="match status" value="1"/>
</dbReference>
<evidence type="ECO:0000256" key="13">
    <source>
        <dbReference type="ARBA" id="ARBA00034923"/>
    </source>
</evidence>
<dbReference type="GO" id="GO:0033202">
    <property type="term" value="C:DNA helicase complex"/>
    <property type="evidence" value="ECO:0007669"/>
    <property type="project" value="TreeGrafter"/>
</dbReference>
<dbReference type="SUPFAM" id="SSF52980">
    <property type="entry name" value="Restriction endonuclease-like"/>
    <property type="match status" value="1"/>
</dbReference>
<keyword evidence="5 15" id="KW-0347">Helicase</keyword>
<dbReference type="Pfam" id="PF12705">
    <property type="entry name" value="PDDEXK_1"/>
    <property type="match status" value="1"/>
</dbReference>
<dbReference type="GO" id="GO:0043138">
    <property type="term" value="F:3'-5' DNA helicase activity"/>
    <property type="evidence" value="ECO:0007669"/>
    <property type="project" value="UniProtKB-EC"/>
</dbReference>
<evidence type="ECO:0000256" key="11">
    <source>
        <dbReference type="ARBA" id="ARBA00034617"/>
    </source>
</evidence>
<evidence type="ECO:0000313" key="18">
    <source>
        <dbReference type="EMBL" id="SPF79535.1"/>
    </source>
</evidence>
<evidence type="ECO:0000256" key="10">
    <source>
        <dbReference type="ARBA" id="ARBA00023235"/>
    </source>
</evidence>
<dbReference type="InterPro" id="IPR038726">
    <property type="entry name" value="PDDEXK_AddAB-type"/>
</dbReference>
<evidence type="ECO:0000256" key="2">
    <source>
        <dbReference type="ARBA" id="ARBA00022741"/>
    </source>
</evidence>
<dbReference type="RefSeq" id="WP_108885401.1">
    <property type="nucleotide sequence ID" value="NZ_OMOJ01000002.1"/>
</dbReference>
<dbReference type="Gene3D" id="3.90.320.10">
    <property type="match status" value="1"/>
</dbReference>
<keyword evidence="6" id="KW-0269">Exonuclease</keyword>
<dbReference type="GO" id="GO:0000725">
    <property type="term" value="P:recombinational repair"/>
    <property type="evidence" value="ECO:0007669"/>
    <property type="project" value="TreeGrafter"/>
</dbReference>
<dbReference type="Pfam" id="PF00580">
    <property type="entry name" value="UvrD-helicase"/>
    <property type="match status" value="1"/>
</dbReference>
<evidence type="ECO:0000256" key="14">
    <source>
        <dbReference type="ARBA" id="ARBA00048988"/>
    </source>
</evidence>
<evidence type="ECO:0000256" key="8">
    <source>
        <dbReference type="ARBA" id="ARBA00023125"/>
    </source>
</evidence>
<evidence type="ECO:0000256" key="1">
    <source>
        <dbReference type="ARBA" id="ARBA00022722"/>
    </source>
</evidence>
<dbReference type="PANTHER" id="PTHR11070">
    <property type="entry name" value="UVRD / RECB / PCRA DNA HELICASE FAMILY MEMBER"/>
    <property type="match status" value="1"/>
</dbReference>
<dbReference type="InterPro" id="IPR011604">
    <property type="entry name" value="PDDEXK-like_dom_sf"/>
</dbReference>
<feature type="domain" description="UvrD-like helicase ATP-binding" evidence="16">
    <location>
        <begin position="3"/>
        <end position="475"/>
    </location>
</feature>
<dbReference type="InterPro" id="IPR027417">
    <property type="entry name" value="P-loop_NTPase"/>
</dbReference>
<keyword evidence="8" id="KW-0238">DNA-binding</keyword>
<keyword evidence="4 15" id="KW-0378">Hydrolase</keyword>
<dbReference type="SUPFAM" id="SSF52540">
    <property type="entry name" value="P-loop containing nucleoside triphosphate hydrolases"/>
    <property type="match status" value="1"/>
</dbReference>
<dbReference type="InterPro" id="IPR011335">
    <property type="entry name" value="Restrct_endonuc-II-like"/>
</dbReference>
<evidence type="ECO:0000256" key="3">
    <source>
        <dbReference type="ARBA" id="ARBA00022763"/>
    </source>
</evidence>
<dbReference type="GO" id="GO:0016887">
    <property type="term" value="F:ATP hydrolysis activity"/>
    <property type="evidence" value="ECO:0007669"/>
    <property type="project" value="RHEA"/>
</dbReference>
<evidence type="ECO:0000259" key="16">
    <source>
        <dbReference type="PROSITE" id="PS51198"/>
    </source>
</evidence>
<dbReference type="NCBIfam" id="TIGR02784">
    <property type="entry name" value="addA_alphas"/>
    <property type="match status" value="1"/>
</dbReference>
<dbReference type="GO" id="GO:0005524">
    <property type="term" value="F:ATP binding"/>
    <property type="evidence" value="ECO:0007669"/>
    <property type="project" value="UniProtKB-UniRule"/>
</dbReference>
<sequence length="1135" mass="125642">MIRNEATLRQIEAAIPRNSTWLSANAGSGKTRVLTDRVARLLLEDVLPEHILCLTFTKAAASEMQNRLFKRLGEWAMLEDAELRDALLDLGVEADLSGDFLRNARTLFARAIETPGGLRIQTIHSFCSSLLRRFPLEARVSPQFQEIEDRTAEILRDEILNRMAEGPEAGWVADMAALDTSVDLSGMLAEIVGNRRAFEGVSEDDLRKRYGLGEDGDSIERILSYVFPEGEVEFIADLVPLLNGSGSNDQKAGAKLLGLKADLAGLLALEDVGLFGGKAKDPYGPKVGAFPTKALRNKHMAGMTGRMDDLLIRVASARLRRIAVSAFRGDSVLFRFAQAFLPLYEAEKLRRGWLDFDDLIEKAHELLSDRDVAEWVLYRLDGGIDHILVDEAQDTSPVQWQVVQRLAQEFTSGEGARADKVRTIFVVGDKKQSIYSFQGADPDEFDRMQADFADRLEPTGEPLHRLSLAYSFRSAEPILRVVDKTFEGLQRAGFVPEETHKAFKEQMPGRVDLWPLIDKTKLDNDDDWWNPVDLVGDHHHTVLLARRVAAFIRQTIDSGHPMPVENGHSGTYAARPVQAGDFLILVRSRGTLYSEIMRACKQAGLPMAGADRLKVMSELAVRDLAALLSFLATPEDSYSLAVALRSPLFGLEEQALFDLSHRREGPFLWEALRKRRDDFPHVMAVLDDLMGQTDFLRPYDLIDRILIQHDGRKRLLGRLGEEAEDGINAFLQQAIAYEQTSVPSLTGFLQWMETDDLEIKRQMESAGDKVRMMTVHGSKGLEAPIVILPDTAQKQDRRRGSLLKTEGSVLWAASGDDASEAQEQANQARRDAEQQELARLLYVGMTRAEKWLVVGAYDDLGKQGDSWYEMVQRGMLASGATEHLMQFGPEGQGKGLRLDNGLWDGLEMTVPEVPDVRRVDVPDFLHHAIPDMPPHAEPLTPSNLGGAKALPGADGDLGDIAMHRGTMVHGLLETLPDVPVADWPDTALAILRQLDPTVQPEALAPWLAEAEQVLTAPSLARYFAGDTLAEVPVVGPVGPLGPMHAILDRVILESGRVTVVDFKTNRTVPGRPEDCPEGILRQMGAYAVILSQIYPGHVIETGVIWTTTATYMELPHDLVMAAVERAYLDLAPAAP</sequence>
<keyword evidence="1" id="KW-0540">Nuclease</keyword>
<feature type="binding site" evidence="15">
    <location>
        <begin position="24"/>
        <end position="31"/>
    </location>
    <ligand>
        <name>ATP</name>
        <dbReference type="ChEBI" id="CHEBI:30616"/>
    </ligand>
</feature>
<evidence type="ECO:0000256" key="6">
    <source>
        <dbReference type="ARBA" id="ARBA00022839"/>
    </source>
</evidence>
<dbReference type="OrthoDB" id="9810135at2"/>
<evidence type="ECO:0000256" key="9">
    <source>
        <dbReference type="ARBA" id="ARBA00023204"/>
    </source>
</evidence>
<proteinExistence type="predicted"/>
<keyword evidence="3" id="KW-0227">DNA damage</keyword>
<dbReference type="GO" id="GO:0005829">
    <property type="term" value="C:cytosol"/>
    <property type="evidence" value="ECO:0007669"/>
    <property type="project" value="TreeGrafter"/>
</dbReference>
<dbReference type="InterPro" id="IPR014016">
    <property type="entry name" value="UvrD-like_ATP-bd"/>
</dbReference>
<accession>A0A2R8AU19</accession>
<keyword evidence="10" id="KW-0413">Isomerase</keyword>
<dbReference type="GO" id="GO:0004527">
    <property type="term" value="F:exonuclease activity"/>
    <property type="evidence" value="ECO:0007669"/>
    <property type="project" value="UniProtKB-KW"/>
</dbReference>
<dbReference type="Proteomes" id="UP000244904">
    <property type="component" value="Unassembled WGS sequence"/>
</dbReference>
<gene>
    <name evidence="18" type="primary">addA</name>
    <name evidence="18" type="ORF">PRI8871_01331</name>
</gene>
<evidence type="ECO:0000256" key="4">
    <source>
        <dbReference type="ARBA" id="ARBA00022801"/>
    </source>
</evidence>
<comment type="catalytic activity">
    <reaction evidence="14">
        <text>ATP + H2O = ADP + phosphate + H(+)</text>
        <dbReference type="Rhea" id="RHEA:13065"/>
        <dbReference type="ChEBI" id="CHEBI:15377"/>
        <dbReference type="ChEBI" id="CHEBI:15378"/>
        <dbReference type="ChEBI" id="CHEBI:30616"/>
        <dbReference type="ChEBI" id="CHEBI:43474"/>
        <dbReference type="ChEBI" id="CHEBI:456216"/>
        <dbReference type="EC" id="5.6.2.4"/>
    </reaction>
</comment>
<keyword evidence="7 15" id="KW-0067">ATP-binding</keyword>
<keyword evidence="2 15" id="KW-0547">Nucleotide-binding</keyword>
<dbReference type="InterPro" id="IPR014017">
    <property type="entry name" value="DNA_helicase_UvrD-like_C"/>
</dbReference>
<dbReference type="PROSITE" id="PS51198">
    <property type="entry name" value="UVRD_HELICASE_ATP_BIND"/>
    <property type="match status" value="1"/>
</dbReference>
<evidence type="ECO:0000256" key="5">
    <source>
        <dbReference type="ARBA" id="ARBA00022806"/>
    </source>
</evidence>
<dbReference type="AlphaFoldDB" id="A0A2R8AU19"/>
<reference evidence="19" key="1">
    <citation type="submission" date="2018-03" db="EMBL/GenBank/DDBJ databases">
        <authorList>
            <person name="Rodrigo-Torres L."/>
            <person name="Arahal R. D."/>
            <person name="Lucena T."/>
        </authorList>
    </citation>
    <scope>NUCLEOTIDE SEQUENCE [LARGE SCALE GENOMIC DNA]</scope>
    <source>
        <strain evidence="19">CECT 8871</strain>
    </source>
</reference>
<evidence type="ECO:0000256" key="7">
    <source>
        <dbReference type="ARBA" id="ARBA00022840"/>
    </source>
</evidence>
<evidence type="ECO:0000256" key="12">
    <source>
        <dbReference type="ARBA" id="ARBA00034808"/>
    </source>
</evidence>
<organism evidence="18 19">
    <name type="scientific">Pseudoprimorskyibacter insulae</name>
    <dbReference type="NCBI Taxonomy" id="1695997"/>
    <lineage>
        <taxon>Bacteria</taxon>
        <taxon>Pseudomonadati</taxon>
        <taxon>Pseudomonadota</taxon>
        <taxon>Alphaproteobacteria</taxon>
        <taxon>Rhodobacterales</taxon>
        <taxon>Paracoccaceae</taxon>
        <taxon>Pseudoprimorskyibacter</taxon>
    </lineage>
</organism>
<dbReference type="Gene3D" id="1.10.486.10">
    <property type="entry name" value="PCRA, domain 4"/>
    <property type="match status" value="1"/>
</dbReference>
<evidence type="ECO:0000313" key="19">
    <source>
        <dbReference type="Proteomes" id="UP000244904"/>
    </source>
</evidence>
<dbReference type="EC" id="5.6.2.4" evidence="12"/>
<evidence type="ECO:0000259" key="17">
    <source>
        <dbReference type="PROSITE" id="PS51217"/>
    </source>
</evidence>
<name>A0A2R8AU19_9RHOB</name>
<dbReference type="PANTHER" id="PTHR11070:SF2">
    <property type="entry name" value="ATP-DEPENDENT DNA HELICASE SRS2"/>
    <property type="match status" value="1"/>
</dbReference>
<protein>
    <recommendedName>
        <fullName evidence="12">DNA 3'-5' helicase</fullName>
        <ecNumber evidence="12">5.6.2.4</ecNumber>
    </recommendedName>
    <alternativeName>
        <fullName evidence="13">DNA 3'-5' helicase II</fullName>
    </alternativeName>
</protein>
<feature type="domain" description="UvrD-like helicase C-terminal" evidence="17">
    <location>
        <begin position="486"/>
        <end position="780"/>
    </location>
</feature>
<dbReference type="PROSITE" id="PS51217">
    <property type="entry name" value="UVRD_HELICASE_CTER"/>
    <property type="match status" value="1"/>
</dbReference>
<dbReference type="Gene3D" id="3.40.50.300">
    <property type="entry name" value="P-loop containing nucleotide triphosphate hydrolases"/>
    <property type="match status" value="4"/>
</dbReference>
<dbReference type="GO" id="GO:0003677">
    <property type="term" value="F:DNA binding"/>
    <property type="evidence" value="ECO:0007669"/>
    <property type="project" value="UniProtKB-KW"/>
</dbReference>
<dbReference type="EMBL" id="OMOJ01000002">
    <property type="protein sequence ID" value="SPF79535.1"/>
    <property type="molecule type" value="Genomic_DNA"/>
</dbReference>
<comment type="catalytic activity">
    <reaction evidence="11">
        <text>Couples ATP hydrolysis with the unwinding of duplex DNA by translocating in the 3'-5' direction.</text>
        <dbReference type="EC" id="5.6.2.4"/>
    </reaction>
</comment>
<keyword evidence="9" id="KW-0234">DNA repair</keyword>
<keyword evidence="19" id="KW-1185">Reference proteome</keyword>